<evidence type="ECO:0000259" key="6">
    <source>
        <dbReference type="Pfam" id="PF24517"/>
    </source>
</evidence>
<evidence type="ECO:0008006" key="9">
    <source>
        <dbReference type="Google" id="ProtNLM"/>
    </source>
</evidence>
<evidence type="ECO:0000256" key="4">
    <source>
        <dbReference type="SAM" id="SignalP"/>
    </source>
</evidence>
<sequence length="772" mass="79598">MKQITIASSAALATLFVTSASLAETSAPPAPTCTVIMRGGLGDLPDSEIWSLNPSYPVPDSYEVNTGYSSTAGEKRALFGFDLSPIPAGSLVASARFYAKTYTSTAQTVRVHRVLAPWTENYVTWNNLGGIDPTALTSFVPSVTQWSEIDLTELVQEWVSGISPNYGILLEEDQGGKTSYKSSDHPTIDNHPFLEVCFTAAKGSIGDKVWFDADADGVEGASEPGIANVVLDLFGDADCDGAADGDPLTATATDASGAYRFGELDAGCYVVSVDDATLPLGLFLTTDAEPLAVSVGAGEDVTDADFGYVTYSSIGDTVWLDSDADGLYEPEIGELGVNGVLVELYHDGVLFDSVTTGDSPYTGQPGFYLFDTLAPGDYEIVITADNFMTSGPLAGQEPTADRDGVLDGVTTVSLGLAQDLLDADFGYQLSCGNGVCGGDESCSTCAVDCGTCPPVCGNGTCEVGEDCGSCSADCDVCPPVCGDGTCEAGEDCGSCSDDCGACPPVCGDGACEAGEDCGSCSDDCGACPAVCGNNVCENGEDCANCAGDCGACPAVCGNDTCEAGEDCLECPSDCGICPPVCGSGVCEVGETCSSCAADCGECPPVCGDGVCKAGSEDCSSCAADCGACQCASPGTGTPGYWKNHPKAWRVSHLTIGRKTYTKSQLLDIISRPTKGDVTYILAKHLIVAKLNVGIGNQSSCIEDTIAQADAWLRQYPLGSNVKDKGKYSPWASGEPLAETLDNYNNGRLCAPHRDALNCDDSNSGGDRDHGCR</sequence>
<keyword evidence="2" id="KW-0964">Secreted</keyword>
<dbReference type="NCBIfam" id="NF033679">
    <property type="entry name" value="DNRLRE_dom"/>
    <property type="match status" value="1"/>
</dbReference>
<dbReference type="Pfam" id="PF17210">
    <property type="entry name" value="SdrD_B"/>
    <property type="match status" value="2"/>
</dbReference>
<evidence type="ECO:0000313" key="7">
    <source>
        <dbReference type="EMBL" id="AUX26822.1"/>
    </source>
</evidence>
<evidence type="ECO:0000256" key="1">
    <source>
        <dbReference type="ARBA" id="ARBA00004613"/>
    </source>
</evidence>
<feature type="signal peptide" evidence="4">
    <location>
        <begin position="1"/>
        <end position="23"/>
    </location>
</feature>
<keyword evidence="3 4" id="KW-0732">Signal</keyword>
<dbReference type="SUPFAM" id="SSF117074">
    <property type="entry name" value="Hypothetical protein PA1324"/>
    <property type="match status" value="2"/>
</dbReference>
<protein>
    <recommendedName>
        <fullName evidence="9">SD-repeat containing protein B domain-containing protein</fullName>
    </recommendedName>
</protein>
<feature type="domain" description="SD-repeat containing protein B" evidence="5">
    <location>
        <begin position="204"/>
        <end position="286"/>
    </location>
</feature>
<name>A0A4V0NEN8_SORCE</name>
<dbReference type="AlphaFoldDB" id="A0A4V0NEN8"/>
<proteinExistence type="predicted"/>
<dbReference type="InterPro" id="IPR013783">
    <property type="entry name" value="Ig-like_fold"/>
</dbReference>
<dbReference type="InterPro" id="IPR055372">
    <property type="entry name" value="CBM96"/>
</dbReference>
<accession>A0A4V0NEN8</accession>
<dbReference type="InterPro" id="IPR051417">
    <property type="entry name" value="SDr/BOS_complex"/>
</dbReference>
<reference evidence="7 8" key="1">
    <citation type="submission" date="2015-09" db="EMBL/GenBank/DDBJ databases">
        <title>Sorangium comparison.</title>
        <authorList>
            <person name="Zaburannyi N."/>
            <person name="Bunk B."/>
            <person name="Overmann J."/>
            <person name="Mueller R."/>
        </authorList>
    </citation>
    <scope>NUCLEOTIDE SEQUENCE [LARGE SCALE GENOMIC DNA]</scope>
    <source>
        <strain evidence="7 8">So ceGT47</strain>
    </source>
</reference>
<gene>
    <name evidence="7" type="ORF">SOCEGT47_073920</name>
</gene>
<dbReference type="GO" id="GO:0005576">
    <property type="term" value="C:extracellular region"/>
    <property type="evidence" value="ECO:0007669"/>
    <property type="project" value="UniProtKB-SubCell"/>
</dbReference>
<dbReference type="PANTHER" id="PTHR23303:SF15">
    <property type="entry name" value="COLOSSIN-A"/>
    <property type="match status" value="1"/>
</dbReference>
<feature type="domain" description="Carbohydrate-binding module family 96" evidence="6">
    <location>
        <begin position="70"/>
        <end position="187"/>
    </location>
</feature>
<dbReference type="Pfam" id="PF24517">
    <property type="entry name" value="CBM96"/>
    <property type="match status" value="1"/>
</dbReference>
<evidence type="ECO:0000256" key="3">
    <source>
        <dbReference type="ARBA" id="ARBA00022729"/>
    </source>
</evidence>
<organism evidence="7 8">
    <name type="scientific">Sorangium cellulosum</name>
    <name type="common">Polyangium cellulosum</name>
    <dbReference type="NCBI Taxonomy" id="56"/>
    <lineage>
        <taxon>Bacteria</taxon>
        <taxon>Pseudomonadati</taxon>
        <taxon>Myxococcota</taxon>
        <taxon>Polyangia</taxon>
        <taxon>Polyangiales</taxon>
        <taxon>Polyangiaceae</taxon>
        <taxon>Sorangium</taxon>
    </lineage>
</organism>
<dbReference type="PANTHER" id="PTHR23303">
    <property type="entry name" value="CARBOXYPEPTIDASE REGULATORY REGION-CONTAINING"/>
    <property type="match status" value="1"/>
</dbReference>
<comment type="subcellular location">
    <subcellularLocation>
        <location evidence="1">Secreted</location>
    </subcellularLocation>
</comment>
<dbReference type="Gene3D" id="2.60.120.970">
    <property type="match status" value="1"/>
</dbReference>
<dbReference type="InterPro" id="IPR033764">
    <property type="entry name" value="Sdr_B"/>
</dbReference>
<evidence type="ECO:0000256" key="2">
    <source>
        <dbReference type="ARBA" id="ARBA00022525"/>
    </source>
</evidence>
<dbReference type="OrthoDB" id="5478547at2"/>
<evidence type="ECO:0000259" key="5">
    <source>
        <dbReference type="Pfam" id="PF17210"/>
    </source>
</evidence>
<feature type="domain" description="SD-repeat containing protein B" evidence="5">
    <location>
        <begin position="313"/>
        <end position="427"/>
    </location>
</feature>
<dbReference type="EMBL" id="CP012670">
    <property type="protein sequence ID" value="AUX26822.1"/>
    <property type="molecule type" value="Genomic_DNA"/>
</dbReference>
<dbReference type="RefSeq" id="WP_129354678.1">
    <property type="nucleotide sequence ID" value="NZ_CP012670.1"/>
</dbReference>
<dbReference type="Gene3D" id="2.60.40.10">
    <property type="entry name" value="Immunoglobulins"/>
    <property type="match status" value="2"/>
</dbReference>
<evidence type="ECO:0000313" key="8">
    <source>
        <dbReference type="Proteomes" id="UP000295781"/>
    </source>
</evidence>
<dbReference type="Proteomes" id="UP000295781">
    <property type="component" value="Chromosome"/>
</dbReference>
<feature type="chain" id="PRO_5020998137" description="SD-repeat containing protein B domain-containing protein" evidence="4">
    <location>
        <begin position="24"/>
        <end position="772"/>
    </location>
</feature>